<keyword evidence="1" id="KW-0732">Signal</keyword>
<reference evidence="2" key="1">
    <citation type="submission" date="2015-12" db="EMBL/GenBank/DDBJ databases">
        <authorList>
            <person name="Tikhonova T.V."/>
            <person name="Pavlov A.R."/>
            <person name="Beletsky A.V."/>
            <person name="Mardanov A.V."/>
            <person name="Sorokin D.Y."/>
            <person name="Ravin N.V."/>
            <person name="Popov V.O."/>
        </authorList>
    </citation>
    <scope>NUCLEOTIDE SEQUENCE</scope>
    <source>
        <strain evidence="2">DSM 14787</strain>
    </source>
</reference>
<dbReference type="RefSeq" id="WP_015258699.1">
    <property type="nucleotide sequence ID" value="NC_019902.2"/>
</dbReference>
<keyword evidence="3" id="KW-1185">Reference proteome</keyword>
<accession>L0DX38</accession>
<evidence type="ECO:0000313" key="3">
    <source>
        <dbReference type="Proteomes" id="UP000010809"/>
    </source>
</evidence>
<gene>
    <name evidence="2" type="ordered locus">TVNIR_1911</name>
</gene>
<dbReference type="EMBL" id="CP003989">
    <property type="protein sequence ID" value="AGA33572.1"/>
    <property type="molecule type" value="Genomic_DNA"/>
</dbReference>
<proteinExistence type="predicted"/>
<evidence type="ECO:0000313" key="2">
    <source>
        <dbReference type="EMBL" id="AGA33572.1"/>
    </source>
</evidence>
<feature type="chain" id="PRO_5003941149" evidence="1">
    <location>
        <begin position="24"/>
        <end position="367"/>
    </location>
</feature>
<dbReference type="STRING" id="1255043.TVNIR_1911"/>
<dbReference type="Proteomes" id="UP000010809">
    <property type="component" value="Chromosome"/>
</dbReference>
<dbReference type="HOGENOM" id="CLU_754270_0_0_6"/>
<organism evidence="2 3">
    <name type="scientific">Thioalkalivibrio nitratireducens (strain DSM 14787 / UNIQEM 213 / ALEN2)</name>
    <dbReference type="NCBI Taxonomy" id="1255043"/>
    <lineage>
        <taxon>Bacteria</taxon>
        <taxon>Pseudomonadati</taxon>
        <taxon>Pseudomonadota</taxon>
        <taxon>Gammaproteobacteria</taxon>
        <taxon>Chromatiales</taxon>
        <taxon>Ectothiorhodospiraceae</taxon>
        <taxon>Thioalkalivibrio</taxon>
    </lineage>
</organism>
<dbReference type="AlphaFoldDB" id="L0DX38"/>
<name>L0DX38_THIND</name>
<feature type="signal peptide" evidence="1">
    <location>
        <begin position="1"/>
        <end position="23"/>
    </location>
</feature>
<dbReference type="KEGG" id="tni:TVNIR_1911"/>
<dbReference type="PATRIC" id="fig|1255043.3.peg.1935"/>
<sequence>MKKKVLSLALGAALALGATQAQSDELLFPYFKTGAGSFSFLSLQSSLGGFIKRTVIDGAAPPAAWSSGNIPGVGINSPDFQANRLHYVWQYEDPVNGTCWHNDASGSMSDFDLIQQTVNDPSFSGLDIAGLTGDASFPAYLLMDQTEGFLIVANDDPEAAMWGQIIIVDAADGFVTAYKGINDIANGGALSGGQAIGNFNTLGLTTHLTHMYSWYPTGPVDTEWFVLVTGTNMARLPNWDGEVLIQPLFGGVWNRDEVFNSGARTKRVTCYDTITRDDFLTAPGQNHTQSGGMYWAFNDPRLNENLFGTPFNAGDSCIGAGILPGTDVAGVAECRATGTLVTKFESTNAMGVPMKTMSEENPWPNIR</sequence>
<evidence type="ECO:0000256" key="1">
    <source>
        <dbReference type="SAM" id="SignalP"/>
    </source>
</evidence>
<protein>
    <submittedName>
        <fullName evidence="2">Uncharacterized protein</fullName>
    </submittedName>
</protein>